<protein>
    <submittedName>
        <fullName evidence="2">GNAT family N-acetyltransferase</fullName>
        <ecNumber evidence="2">2.3.1.-</ecNumber>
    </submittedName>
</protein>
<dbReference type="EC" id="2.3.1.-" evidence="2"/>
<dbReference type="SUPFAM" id="SSF55729">
    <property type="entry name" value="Acyl-CoA N-acyltransferases (Nat)"/>
    <property type="match status" value="1"/>
</dbReference>
<feature type="domain" description="N-acetyltransferase" evidence="1">
    <location>
        <begin position="4"/>
        <end position="149"/>
    </location>
</feature>
<dbReference type="InterPro" id="IPR025559">
    <property type="entry name" value="Eis_dom"/>
</dbReference>
<gene>
    <name evidence="2" type="ORF">OB236_01025</name>
</gene>
<dbReference type="RefSeq" id="WP_262682196.1">
    <property type="nucleotide sequence ID" value="NZ_JAOQIO010000005.1"/>
</dbReference>
<dbReference type="GO" id="GO:0016746">
    <property type="term" value="F:acyltransferase activity"/>
    <property type="evidence" value="ECO:0007669"/>
    <property type="project" value="UniProtKB-KW"/>
</dbReference>
<sequence length="403" mass="46548">MSTLDIRQIHKEHAADSIALSEFAFQMVLTPQQREERFAFFNEQESWGAYVDGKLAARLSILELHTWLHGKRFEMGGIAGVATWPEYRRGGLVTGLLHNALRVMKEQGQILSFLHPFQFAFYRKFGWETYTDYMKYEIPTAMLPKLPLQTGSIVRVDEQIPLLNGIYRSYAVRYNGTLDRDEQWWKRRIFASKKGTAAVYRDVAGVPGGYVFYDVKDNICKIHEMIALNYEAEQALWKFIADHDSMMDKVTLQAPADNRLSFLLDNPRIKQELVPYFMARIVDVVSFLEQFPFAVADDLLGTGMRESELTLHIRDRHAEWNDGSFTIKIDAFGTAKVEKLQAGQNDLNELAVECDISTLSAMFMGYQRPEFLHSINRLQGSEESIRRLEALIPRRQTYLPDFF</sequence>
<evidence type="ECO:0000313" key="2">
    <source>
        <dbReference type="EMBL" id="MCU6790695.1"/>
    </source>
</evidence>
<dbReference type="Gene3D" id="3.30.1050.10">
    <property type="entry name" value="SCP2 sterol-binding domain"/>
    <property type="match status" value="1"/>
</dbReference>
<dbReference type="PANTHER" id="PTHR37817:SF1">
    <property type="entry name" value="N-ACETYLTRANSFERASE EIS"/>
    <property type="match status" value="1"/>
</dbReference>
<keyword evidence="2" id="KW-0808">Transferase</keyword>
<dbReference type="PANTHER" id="PTHR37817">
    <property type="entry name" value="N-ACETYLTRANSFERASE EIS"/>
    <property type="match status" value="1"/>
</dbReference>
<dbReference type="Proteomes" id="UP001652445">
    <property type="component" value="Unassembled WGS sequence"/>
</dbReference>
<dbReference type="SUPFAM" id="SSF55718">
    <property type="entry name" value="SCP-like"/>
    <property type="match status" value="1"/>
</dbReference>
<proteinExistence type="predicted"/>
<keyword evidence="3" id="KW-1185">Reference proteome</keyword>
<dbReference type="Pfam" id="PF17668">
    <property type="entry name" value="Acetyltransf_17"/>
    <property type="match status" value="1"/>
</dbReference>
<accession>A0ABT2U7T7</accession>
<dbReference type="InterPro" id="IPR051554">
    <property type="entry name" value="Acetyltransferase_Eis"/>
</dbReference>
<dbReference type="Pfam" id="PF13530">
    <property type="entry name" value="SCP2_2"/>
    <property type="match status" value="1"/>
</dbReference>
<dbReference type="InterPro" id="IPR016181">
    <property type="entry name" value="Acyl_CoA_acyltransferase"/>
</dbReference>
<dbReference type="InterPro" id="IPR000182">
    <property type="entry name" value="GNAT_dom"/>
</dbReference>
<dbReference type="EMBL" id="JAOQIO010000005">
    <property type="protein sequence ID" value="MCU6790695.1"/>
    <property type="molecule type" value="Genomic_DNA"/>
</dbReference>
<dbReference type="Pfam" id="PF13527">
    <property type="entry name" value="Acetyltransf_9"/>
    <property type="match status" value="1"/>
</dbReference>
<organism evidence="2 3">
    <name type="scientific">Paenibacillus baimaensis</name>
    <dbReference type="NCBI Taxonomy" id="2982185"/>
    <lineage>
        <taxon>Bacteria</taxon>
        <taxon>Bacillati</taxon>
        <taxon>Bacillota</taxon>
        <taxon>Bacilli</taxon>
        <taxon>Bacillales</taxon>
        <taxon>Paenibacillaceae</taxon>
        <taxon>Paenibacillus</taxon>
    </lineage>
</organism>
<dbReference type="InterPro" id="IPR041380">
    <property type="entry name" value="Acetyltransf_17"/>
</dbReference>
<keyword evidence="2" id="KW-0012">Acyltransferase</keyword>
<reference evidence="2 3" key="1">
    <citation type="submission" date="2022-09" db="EMBL/GenBank/DDBJ databases">
        <authorList>
            <person name="Han X.L."/>
            <person name="Wang Q."/>
            <person name="Lu T."/>
        </authorList>
    </citation>
    <scope>NUCLEOTIDE SEQUENCE [LARGE SCALE GENOMIC DNA]</scope>
    <source>
        <strain evidence="2 3">WQ 127069</strain>
    </source>
</reference>
<dbReference type="PROSITE" id="PS51186">
    <property type="entry name" value="GNAT"/>
    <property type="match status" value="1"/>
</dbReference>
<dbReference type="InterPro" id="IPR036527">
    <property type="entry name" value="SCP2_sterol-bd_dom_sf"/>
</dbReference>
<dbReference type="Gene3D" id="3.40.630.30">
    <property type="match status" value="2"/>
</dbReference>
<name>A0ABT2U7T7_9BACL</name>
<evidence type="ECO:0000259" key="1">
    <source>
        <dbReference type="PROSITE" id="PS51186"/>
    </source>
</evidence>
<comment type="caution">
    <text evidence="2">The sequence shown here is derived from an EMBL/GenBank/DDBJ whole genome shotgun (WGS) entry which is preliminary data.</text>
</comment>
<evidence type="ECO:0000313" key="3">
    <source>
        <dbReference type="Proteomes" id="UP001652445"/>
    </source>
</evidence>